<comment type="caution">
    <text evidence="1">The sequence shown here is derived from an EMBL/GenBank/DDBJ whole genome shotgun (WGS) entry which is preliminary data.</text>
</comment>
<evidence type="ECO:0000313" key="1">
    <source>
        <dbReference type="EMBL" id="MBE1159502.1"/>
    </source>
</evidence>
<dbReference type="Proteomes" id="UP000651010">
    <property type="component" value="Unassembled WGS sequence"/>
</dbReference>
<proteinExistence type="predicted"/>
<dbReference type="RefSeq" id="WP_192554323.1">
    <property type="nucleotide sequence ID" value="NZ_JACZZA010000001.1"/>
</dbReference>
<name>A0ABR9G638_9GAMM</name>
<gene>
    <name evidence="1" type="ORF">IGX34_03830</name>
</gene>
<sequence>MKQVRSACFIEAQASVAGWGEQEKVQEAFFAASNTNSGWETDKSWSLE</sequence>
<reference evidence="1 2" key="1">
    <citation type="submission" date="2020-09" db="EMBL/GenBank/DDBJ databases">
        <title>Dyella sp. 7MK23 isolated from forest soil.</title>
        <authorList>
            <person name="Fu J."/>
        </authorList>
    </citation>
    <scope>NUCLEOTIDE SEQUENCE [LARGE SCALE GENOMIC DNA]</scope>
    <source>
        <strain evidence="1 2">7MK23</strain>
    </source>
</reference>
<accession>A0ABR9G638</accession>
<organism evidence="1 2">
    <name type="scientific">Dyella acidiphila</name>
    <dbReference type="NCBI Taxonomy" id="2775866"/>
    <lineage>
        <taxon>Bacteria</taxon>
        <taxon>Pseudomonadati</taxon>
        <taxon>Pseudomonadota</taxon>
        <taxon>Gammaproteobacteria</taxon>
        <taxon>Lysobacterales</taxon>
        <taxon>Rhodanobacteraceae</taxon>
        <taxon>Dyella</taxon>
    </lineage>
</organism>
<dbReference type="EMBL" id="JACZZA010000001">
    <property type="protein sequence ID" value="MBE1159502.1"/>
    <property type="molecule type" value="Genomic_DNA"/>
</dbReference>
<keyword evidence="2" id="KW-1185">Reference proteome</keyword>
<protein>
    <submittedName>
        <fullName evidence="1">Uncharacterized protein</fullName>
    </submittedName>
</protein>
<evidence type="ECO:0000313" key="2">
    <source>
        <dbReference type="Proteomes" id="UP000651010"/>
    </source>
</evidence>